<evidence type="ECO:0008006" key="6">
    <source>
        <dbReference type="Google" id="ProtNLM"/>
    </source>
</evidence>
<evidence type="ECO:0000313" key="4">
    <source>
        <dbReference type="EMBL" id="OHS97956.1"/>
    </source>
</evidence>
<dbReference type="Gene3D" id="3.30.450.20">
    <property type="entry name" value="PAS domain"/>
    <property type="match status" value="1"/>
</dbReference>
<dbReference type="GeneID" id="94845124"/>
<dbReference type="VEuPathDB" id="TrichDB:TRFO_35724"/>
<feature type="transmembrane region" description="Helical" evidence="1">
    <location>
        <begin position="115"/>
        <end position="135"/>
    </location>
</feature>
<feature type="transmembrane region" description="Helical" evidence="1">
    <location>
        <begin position="175"/>
        <end position="197"/>
    </location>
</feature>
<dbReference type="CDD" id="cd07302">
    <property type="entry name" value="CHD"/>
    <property type="match status" value="1"/>
</dbReference>
<keyword evidence="1" id="KW-0812">Transmembrane</keyword>
<feature type="transmembrane region" description="Helical" evidence="1">
    <location>
        <begin position="680"/>
        <end position="704"/>
    </location>
</feature>
<proteinExistence type="predicted"/>
<feature type="transmembrane region" description="Helical" evidence="1">
    <location>
        <begin position="227"/>
        <end position="248"/>
    </location>
</feature>
<dbReference type="GO" id="GO:0004383">
    <property type="term" value="F:guanylate cyclase activity"/>
    <property type="evidence" value="ECO:0007669"/>
    <property type="project" value="TreeGrafter"/>
</dbReference>
<feature type="transmembrane region" description="Helical" evidence="1">
    <location>
        <begin position="254"/>
        <end position="272"/>
    </location>
</feature>
<evidence type="ECO:0000259" key="2">
    <source>
        <dbReference type="PROSITE" id="PS50112"/>
    </source>
</evidence>
<dbReference type="SUPFAM" id="SSF55785">
    <property type="entry name" value="PYP-like sensor domain (PAS domain)"/>
    <property type="match status" value="1"/>
</dbReference>
<keyword evidence="1" id="KW-1133">Transmembrane helix</keyword>
<dbReference type="SUPFAM" id="SSF55073">
    <property type="entry name" value="Nucleotide cyclase"/>
    <property type="match status" value="1"/>
</dbReference>
<dbReference type="InterPro" id="IPR035965">
    <property type="entry name" value="PAS-like_dom_sf"/>
</dbReference>
<keyword evidence="1" id="KW-0472">Membrane</keyword>
<protein>
    <recommendedName>
        <fullName evidence="6">Adenylate and Guanylate cyclase catalytic domain containing protein</fullName>
    </recommendedName>
</protein>
<dbReference type="GO" id="GO:0070482">
    <property type="term" value="P:response to oxygen levels"/>
    <property type="evidence" value="ECO:0007669"/>
    <property type="project" value="TreeGrafter"/>
</dbReference>
<dbReference type="Proteomes" id="UP000179807">
    <property type="component" value="Unassembled WGS sequence"/>
</dbReference>
<dbReference type="PROSITE" id="PS50125">
    <property type="entry name" value="GUANYLATE_CYCLASE_2"/>
    <property type="match status" value="1"/>
</dbReference>
<dbReference type="RefSeq" id="XP_068351093.1">
    <property type="nucleotide sequence ID" value="XM_068510420.1"/>
</dbReference>
<feature type="transmembrane region" description="Helical" evidence="1">
    <location>
        <begin position="938"/>
        <end position="962"/>
    </location>
</feature>
<evidence type="ECO:0000259" key="3">
    <source>
        <dbReference type="PROSITE" id="PS50125"/>
    </source>
</evidence>
<keyword evidence="5" id="KW-1185">Reference proteome</keyword>
<name>A0A1J4JL13_9EUKA</name>
<dbReference type="Pfam" id="PF13426">
    <property type="entry name" value="PAS_9"/>
    <property type="match status" value="1"/>
</dbReference>
<dbReference type="PANTHER" id="PTHR45655">
    <property type="entry name" value="GUANYLATE CYCLASE SOLUBLE SUBUNIT BETA-2"/>
    <property type="match status" value="1"/>
</dbReference>
<dbReference type="InterPro" id="IPR029787">
    <property type="entry name" value="Nucleotide_cyclase"/>
</dbReference>
<organism evidence="4 5">
    <name type="scientific">Tritrichomonas foetus</name>
    <dbReference type="NCBI Taxonomy" id="1144522"/>
    <lineage>
        <taxon>Eukaryota</taxon>
        <taxon>Metamonada</taxon>
        <taxon>Parabasalia</taxon>
        <taxon>Tritrichomonadida</taxon>
        <taxon>Tritrichomonadidae</taxon>
        <taxon>Tritrichomonas</taxon>
    </lineage>
</organism>
<feature type="transmembrane region" description="Helical" evidence="1">
    <location>
        <begin position="646"/>
        <end position="674"/>
    </location>
</feature>
<dbReference type="GO" id="GO:0008074">
    <property type="term" value="C:guanylate cyclase complex, soluble"/>
    <property type="evidence" value="ECO:0007669"/>
    <property type="project" value="TreeGrafter"/>
</dbReference>
<feature type="domain" description="PAS" evidence="2">
    <location>
        <begin position="1194"/>
        <end position="1239"/>
    </location>
</feature>
<dbReference type="InterPro" id="IPR001054">
    <property type="entry name" value="A/G_cyclase"/>
</dbReference>
<dbReference type="Gene3D" id="3.30.70.1230">
    <property type="entry name" value="Nucleotide cyclase"/>
    <property type="match status" value="1"/>
</dbReference>
<dbReference type="EMBL" id="MLAK01001083">
    <property type="protein sequence ID" value="OHS97956.1"/>
    <property type="molecule type" value="Genomic_DNA"/>
</dbReference>
<sequence length="1547" mass="175712">MSVMSESRRSQSSIALSTLTRLTTFVNFTDEQKITAIRETFLFPLFTEISRFGHIPRIIYTIQFLILIFQELGVSIWAGSILISDEYSILRGVYVFTDLNMIRTPNFLDLVPQYLTGYAIFLFTNLFLVFISLYYQNKRTFNRWHLIILRFLLYPLLGTVLPLYGIYIGRSFCEIIVNGASASSVAFFVTSIPMYIISIIEFKYVNQFSTDTPVIDRSIFASWNDRIIYLTVFSISLAAMVSSILSVFPKWLNIAAIIGYLIFLFYRMYYLYFIPMLRFSFNSYLMGLCIMSIFNCIMSIVHLFTNFLPVYIYPASGFLVFILASCFCYRWYCLKRDSCCSALSYSNIGDGKPDDNAKREHFDTLIFSSANDALTYMHIGVAFQADSILDFSFLRYLMDNYAEPDIIFAVAKVTAFFPAELQFLSYCLSIVSKFTETTLAQDFLIYQMRRIHVVRQSSVSADASSQLGILQKMSRDTISQVRGFWSEILNAKSDISFASLNYIRKVTLKTDTAFLDACDRFPNNVSIMNEYCRFQIEAMGNFSGAVSSGKKMLLLDQGKNLTIDHAFRSLVNIYPEYLLNNIFNIHGNLVQKGLLTESSTGSISSSNSSQEEFEEKYEEIVSQLYRHGKLRVALQTRMKSTRLNSLYLAQVLSIVQLISCIFIYILIMSVLPIIRDTAKSFILAGSMVSRVSITFNYISCIAGIQSAYGVRSFAGAYYLRTLLGVYINDVKVTPSMLIDVYKLVNRLSAILKDSFDILTRLIMSCMHSSIDELHIFIDVNTEFLQSINRTQDLTMRASLSMVMYFIELYGLYVFAPDTGNAKEAGAEIISNSNSISKAFQLLQITLNEKGEEIIDAQKNLIIAIFILVISGGFILFISFRIYYIVMIFKEAKQCSDLLRKVNPSLIVESYKPIALKGTRESIRGNNIHSAHEMNVLMVVYPIVIVLSIMLTVALAISSSLYFSKRIDIVKLIFKWFSYNNIRVSSLMGAFVTYCARSTDVLTEEEAVNLLNGHIEALRTAHNKMDVLLMGIDEKFDKMYYTKECPQFSPQTRSPYASHIDCLSINNRLNIASDSIQSQIEDNLSFLNTPEFGAIVYLLDIHLYDDLMQFQYLMANYTLDRFQTASSRTNSMCISGLIICCLVFLLEQFFIRTFIQSVDAIKQLILMLPPVSVATTSFLMDFINNGNKNEDKEITMTASESILSATSCAAVMLDNKFIIQAVNKSVNEITGFTPDQILGRKVTWLIPEPSYETGPNVKLNEKFYSALNRMITNENEEKYVVLNIKCMTENGMIIPSVATILYLPDVESGNDQFALLLRDLSKETELVKALQKAKSRTNKLLRSLIPKDVSNQERVFYSDEATVIMIEVSGLTEYVHTLSPQQLMQNLKTVYDGFEQIAAGFPAISILKMNVEQFVAISGMFSYHCDRREQAIQAVYFCSKMLEEVENINEELDIDLHLRIGINAGGPIIGSLLDQMMPTFEIFGDFVELAHRMQVEGEIGVIQVGEQVAKHLQPMDFEVRKGVPVICSFGMIEQIYTVKVLSRVVVNT</sequence>
<feature type="domain" description="Guanylate cyclase" evidence="3">
    <location>
        <begin position="1361"/>
        <end position="1493"/>
    </location>
</feature>
<dbReference type="PANTHER" id="PTHR45655:SF13">
    <property type="entry name" value="SOLUBLE GUANYLATE CYCLASE GCY-32-RELATED"/>
    <property type="match status" value="1"/>
</dbReference>
<feature type="transmembrane region" description="Helical" evidence="1">
    <location>
        <begin position="311"/>
        <end position="332"/>
    </location>
</feature>
<dbReference type="NCBIfam" id="TIGR00229">
    <property type="entry name" value="sensory_box"/>
    <property type="match status" value="1"/>
</dbReference>
<comment type="caution">
    <text evidence="4">The sequence shown here is derived from an EMBL/GenBank/DDBJ whole genome shotgun (WGS) entry which is preliminary data.</text>
</comment>
<dbReference type="InterPro" id="IPR000014">
    <property type="entry name" value="PAS"/>
</dbReference>
<feature type="transmembrane region" description="Helical" evidence="1">
    <location>
        <begin position="58"/>
        <end position="83"/>
    </location>
</feature>
<accession>A0A1J4JL13</accession>
<evidence type="ECO:0000256" key="1">
    <source>
        <dbReference type="SAM" id="Phobius"/>
    </source>
</evidence>
<gene>
    <name evidence="4" type="ORF">TRFO_35724</name>
</gene>
<feature type="transmembrane region" description="Helical" evidence="1">
    <location>
        <begin position="860"/>
        <end position="883"/>
    </location>
</feature>
<reference evidence="4" key="1">
    <citation type="submission" date="2016-10" db="EMBL/GenBank/DDBJ databases">
        <authorList>
            <person name="Benchimol M."/>
            <person name="Almeida L.G."/>
            <person name="Vasconcelos A.T."/>
            <person name="Perreira-Neves A."/>
            <person name="Rosa I.A."/>
            <person name="Tasca T."/>
            <person name="Bogo M.R."/>
            <person name="de Souza W."/>
        </authorList>
    </citation>
    <scope>NUCLEOTIDE SEQUENCE [LARGE SCALE GENOMIC DNA]</scope>
    <source>
        <strain evidence="4">K</strain>
    </source>
</reference>
<dbReference type="SMART" id="SM00044">
    <property type="entry name" value="CYCc"/>
    <property type="match status" value="1"/>
</dbReference>
<dbReference type="PROSITE" id="PS50112">
    <property type="entry name" value="PAS"/>
    <property type="match status" value="1"/>
</dbReference>
<dbReference type="GO" id="GO:0019934">
    <property type="term" value="P:cGMP-mediated signaling"/>
    <property type="evidence" value="ECO:0007669"/>
    <property type="project" value="TreeGrafter"/>
</dbReference>
<feature type="transmembrane region" description="Helical" evidence="1">
    <location>
        <begin position="147"/>
        <end position="169"/>
    </location>
</feature>
<dbReference type="Pfam" id="PF00211">
    <property type="entry name" value="Guanylate_cyc"/>
    <property type="match status" value="1"/>
</dbReference>
<feature type="transmembrane region" description="Helical" evidence="1">
    <location>
        <begin position="284"/>
        <end position="305"/>
    </location>
</feature>
<evidence type="ECO:0000313" key="5">
    <source>
        <dbReference type="Proteomes" id="UP000179807"/>
    </source>
</evidence>
<dbReference type="OrthoDB" id="1890790at2759"/>